<evidence type="ECO:0000313" key="15">
    <source>
        <dbReference type="Proteomes" id="UP000320948"/>
    </source>
</evidence>
<dbReference type="Gene3D" id="3.10.50.40">
    <property type="match status" value="1"/>
</dbReference>
<dbReference type="InterPro" id="IPR008881">
    <property type="entry name" value="Trigger_fac_ribosome-bd_bac"/>
</dbReference>
<dbReference type="PANTHER" id="PTHR30560:SF3">
    <property type="entry name" value="TRIGGER FACTOR-LIKE PROTEIN TIG, CHLOROPLASTIC"/>
    <property type="match status" value="1"/>
</dbReference>
<dbReference type="InterPro" id="IPR036611">
    <property type="entry name" value="Trigger_fac_ribosome-bd_sf"/>
</dbReference>
<comment type="caution">
    <text evidence="14">The sequence shown here is derived from an EMBL/GenBank/DDBJ whole genome shotgun (WGS) entry which is preliminary data.</text>
</comment>
<organism evidence="14 15">
    <name type="scientific">Blastochloris viridis</name>
    <name type="common">Rhodopseudomonas viridis</name>
    <dbReference type="NCBI Taxonomy" id="1079"/>
    <lineage>
        <taxon>Bacteria</taxon>
        <taxon>Pseudomonadati</taxon>
        <taxon>Pseudomonadota</taxon>
        <taxon>Alphaproteobacteria</taxon>
        <taxon>Hyphomicrobiales</taxon>
        <taxon>Blastochloridaceae</taxon>
        <taxon>Blastochloris</taxon>
    </lineage>
</organism>
<dbReference type="Pfam" id="PF05698">
    <property type="entry name" value="Trigger_C"/>
    <property type="match status" value="1"/>
</dbReference>
<dbReference type="Proteomes" id="UP000320948">
    <property type="component" value="Unassembled WGS sequence"/>
</dbReference>
<sequence length="450" mass="48695">MQTEVTTGQGLNRSISVTVPAAEVAKHMENRINAMTSTVKIAGFRPGKVPAKVVKERMGDQIASDVAQSLVQQFLPKALDENKLSIAGQPRVHAGNPEEGFKAAEGQDFTFTAEFEIYPDVTAKGYTGLKLTKETAEPSDELVQSALKRLEGQMATYAPKEKGAKAAQGDQLTVTGQGYTVKADGSEEAFAGGNLKDFRIVLGSGQLIPGFEDALVGAKVGDEVDVKVTFPADYHAKELASQPAVFKLKIDEISAPKEEALSDDSVKQLGFETLDALKDILKKGAVRDLTMATEQRLKRQLLDALEEANKDFDLPQGLVNSEHQALWRAQLQELQQRRLPIEALGNSVEEAIASLKPLAERRVRLGLVMASIAKQEKIEVNAADLEAAVNAQIAAAGPQADQARKYFANPANRQQLSGPVLEDKVTGWLIEKADVTTKEIPSTELLTELQ</sequence>
<evidence type="ECO:0000256" key="6">
    <source>
        <dbReference type="ARBA" id="ARBA00023186"/>
    </source>
</evidence>
<dbReference type="HAMAP" id="MF_00303">
    <property type="entry name" value="Trigger_factor_Tig"/>
    <property type="match status" value="1"/>
</dbReference>
<evidence type="ECO:0000256" key="3">
    <source>
        <dbReference type="ARBA" id="ARBA00013194"/>
    </source>
</evidence>
<evidence type="ECO:0000256" key="8">
    <source>
        <dbReference type="ARBA" id="ARBA00024849"/>
    </source>
</evidence>
<dbReference type="SUPFAM" id="SSF102735">
    <property type="entry name" value="Trigger factor ribosome-binding domain"/>
    <property type="match status" value="1"/>
</dbReference>
<comment type="function">
    <text evidence="8 10">Involved in protein export. Acts as a chaperone by maintaining the newly synthesized protein in an open conformation. Functions as a peptidyl-prolyl cis-trans isomerase.</text>
</comment>
<proteinExistence type="inferred from homology"/>
<dbReference type="GO" id="GO:0044183">
    <property type="term" value="F:protein folding chaperone"/>
    <property type="evidence" value="ECO:0007669"/>
    <property type="project" value="TreeGrafter"/>
</dbReference>
<dbReference type="PROSITE" id="PS50059">
    <property type="entry name" value="FKBP_PPIASE"/>
    <property type="match status" value="1"/>
</dbReference>
<dbReference type="Gene3D" id="3.30.70.1050">
    <property type="entry name" value="Trigger factor ribosome-binding domain"/>
    <property type="match status" value="1"/>
</dbReference>
<keyword evidence="6 10" id="KW-0143">Chaperone</keyword>
<protein>
    <recommendedName>
        <fullName evidence="4 10">Trigger factor</fullName>
        <shortName evidence="10">TF</shortName>
        <ecNumber evidence="3 10">5.2.1.8</ecNumber>
    </recommendedName>
    <alternativeName>
        <fullName evidence="9 10">PPIase</fullName>
    </alternativeName>
</protein>
<dbReference type="GO" id="GO:0015031">
    <property type="term" value="P:protein transport"/>
    <property type="evidence" value="ECO:0007669"/>
    <property type="project" value="UniProtKB-UniRule"/>
</dbReference>
<dbReference type="GO" id="GO:0005737">
    <property type="term" value="C:cytoplasm"/>
    <property type="evidence" value="ECO:0007669"/>
    <property type="project" value="UniProtKB-SubCell"/>
</dbReference>
<dbReference type="PANTHER" id="PTHR30560">
    <property type="entry name" value="TRIGGER FACTOR CHAPERONE AND PEPTIDYL-PROLYL CIS/TRANS ISOMERASE"/>
    <property type="match status" value="1"/>
</dbReference>
<evidence type="ECO:0000256" key="10">
    <source>
        <dbReference type="HAMAP-Rule" id="MF_00303"/>
    </source>
</evidence>
<feature type="domain" description="PPIase FKBP-type" evidence="13">
    <location>
        <begin position="169"/>
        <end position="256"/>
    </location>
</feature>
<gene>
    <name evidence="10" type="primary">tig</name>
    <name evidence="14" type="ORF">DI628_03705</name>
</gene>
<dbReference type="PIRSF" id="PIRSF003095">
    <property type="entry name" value="Trigger_factor"/>
    <property type="match status" value="1"/>
</dbReference>
<keyword evidence="10 12" id="KW-0131">Cell cycle</keyword>
<dbReference type="InterPro" id="IPR046357">
    <property type="entry name" value="PPIase_dom_sf"/>
</dbReference>
<dbReference type="SUPFAM" id="SSF109998">
    <property type="entry name" value="Triger factor/SurA peptide-binding domain-like"/>
    <property type="match status" value="1"/>
</dbReference>
<dbReference type="GO" id="GO:0051083">
    <property type="term" value="P:'de novo' cotranslational protein folding"/>
    <property type="evidence" value="ECO:0007669"/>
    <property type="project" value="TreeGrafter"/>
</dbReference>
<dbReference type="InterPro" id="IPR008880">
    <property type="entry name" value="Trigger_fac_C"/>
</dbReference>
<evidence type="ECO:0000256" key="12">
    <source>
        <dbReference type="RuleBase" id="RU003914"/>
    </source>
</evidence>
<dbReference type="AlphaFoldDB" id="A0A6N4R5M0"/>
<comment type="domain">
    <text evidence="10">Consists of 3 domains; the N-terminus binds the ribosome, the middle domain has PPIase activity, while the C-terminus has intrinsic chaperone activity on its own.</text>
</comment>
<dbReference type="NCBIfam" id="TIGR00115">
    <property type="entry name" value="tig"/>
    <property type="match status" value="1"/>
</dbReference>
<dbReference type="InterPro" id="IPR001179">
    <property type="entry name" value="PPIase_FKBP_dom"/>
</dbReference>
<dbReference type="Pfam" id="PF05697">
    <property type="entry name" value="Trigger_N"/>
    <property type="match status" value="1"/>
</dbReference>
<dbReference type="EMBL" id="VAFM01000001">
    <property type="protein sequence ID" value="TKW61740.1"/>
    <property type="molecule type" value="Genomic_DNA"/>
</dbReference>
<dbReference type="GO" id="GO:0043335">
    <property type="term" value="P:protein unfolding"/>
    <property type="evidence" value="ECO:0007669"/>
    <property type="project" value="TreeGrafter"/>
</dbReference>
<keyword evidence="5 10" id="KW-0697">Rotamase</keyword>
<evidence type="ECO:0000256" key="9">
    <source>
        <dbReference type="ARBA" id="ARBA00029986"/>
    </source>
</evidence>
<dbReference type="EC" id="5.2.1.8" evidence="3 10"/>
<evidence type="ECO:0000313" key="14">
    <source>
        <dbReference type="EMBL" id="TKW61740.1"/>
    </source>
</evidence>
<comment type="subcellular location">
    <subcellularLocation>
        <location evidence="10">Cytoplasm</location>
    </subcellularLocation>
    <text evidence="10">About half TF is bound to the ribosome near the polypeptide exit tunnel while the other half is free in the cytoplasm.</text>
</comment>
<name>A0A6N4R5M0_BLAVI</name>
<comment type="catalytic activity">
    <reaction evidence="1 10 11">
        <text>[protein]-peptidylproline (omega=180) = [protein]-peptidylproline (omega=0)</text>
        <dbReference type="Rhea" id="RHEA:16237"/>
        <dbReference type="Rhea" id="RHEA-COMP:10747"/>
        <dbReference type="Rhea" id="RHEA-COMP:10748"/>
        <dbReference type="ChEBI" id="CHEBI:83833"/>
        <dbReference type="ChEBI" id="CHEBI:83834"/>
        <dbReference type="EC" id="5.2.1.8"/>
    </reaction>
</comment>
<evidence type="ECO:0000256" key="11">
    <source>
        <dbReference type="PROSITE-ProRule" id="PRU00277"/>
    </source>
</evidence>
<keyword evidence="10 12" id="KW-0132">Cell division</keyword>
<reference evidence="14 15" key="1">
    <citation type="journal article" date="2017" name="Nat. Commun.">
        <title>In situ click chemistry generation of cyclooxygenase-2 inhibitors.</title>
        <authorList>
            <person name="Bhardwaj A."/>
            <person name="Kaur J."/>
            <person name="Wuest M."/>
            <person name="Wuest F."/>
        </authorList>
    </citation>
    <scope>NUCLEOTIDE SEQUENCE [LARGE SCALE GENOMIC DNA]</scope>
    <source>
        <strain evidence="14">S2_018_000_R2_106</strain>
    </source>
</reference>
<dbReference type="SUPFAM" id="SSF54534">
    <property type="entry name" value="FKBP-like"/>
    <property type="match status" value="1"/>
</dbReference>
<dbReference type="GO" id="GO:0043022">
    <property type="term" value="F:ribosome binding"/>
    <property type="evidence" value="ECO:0007669"/>
    <property type="project" value="TreeGrafter"/>
</dbReference>
<dbReference type="InterPro" id="IPR037041">
    <property type="entry name" value="Trigger_fac_C_sf"/>
</dbReference>
<dbReference type="GO" id="GO:0003755">
    <property type="term" value="F:peptidyl-prolyl cis-trans isomerase activity"/>
    <property type="evidence" value="ECO:0007669"/>
    <property type="project" value="UniProtKB-UniRule"/>
</dbReference>
<keyword evidence="10" id="KW-0963">Cytoplasm</keyword>
<dbReference type="InterPro" id="IPR027304">
    <property type="entry name" value="Trigger_fact/SurA_dom_sf"/>
</dbReference>
<evidence type="ECO:0000256" key="5">
    <source>
        <dbReference type="ARBA" id="ARBA00023110"/>
    </source>
</evidence>
<dbReference type="Pfam" id="PF00254">
    <property type="entry name" value="FKBP_C"/>
    <property type="match status" value="1"/>
</dbReference>
<dbReference type="Gene3D" id="1.10.3120.10">
    <property type="entry name" value="Trigger factor, C-terminal domain"/>
    <property type="match status" value="1"/>
</dbReference>
<evidence type="ECO:0000256" key="2">
    <source>
        <dbReference type="ARBA" id="ARBA00005464"/>
    </source>
</evidence>
<comment type="similarity">
    <text evidence="2 10 12">Belongs to the FKBP-type PPIase family. Tig subfamily.</text>
</comment>
<accession>A0A6N4R5M0</accession>
<dbReference type="InterPro" id="IPR005215">
    <property type="entry name" value="Trig_fac"/>
</dbReference>
<evidence type="ECO:0000256" key="4">
    <source>
        <dbReference type="ARBA" id="ARBA00016902"/>
    </source>
</evidence>
<evidence type="ECO:0000259" key="13">
    <source>
        <dbReference type="PROSITE" id="PS50059"/>
    </source>
</evidence>
<dbReference type="GO" id="GO:0051301">
    <property type="term" value="P:cell division"/>
    <property type="evidence" value="ECO:0007669"/>
    <property type="project" value="UniProtKB-KW"/>
</dbReference>
<evidence type="ECO:0000256" key="7">
    <source>
        <dbReference type="ARBA" id="ARBA00023235"/>
    </source>
</evidence>
<evidence type="ECO:0000256" key="1">
    <source>
        <dbReference type="ARBA" id="ARBA00000971"/>
    </source>
</evidence>
<keyword evidence="7 10" id="KW-0413">Isomerase</keyword>